<organism evidence="1 2">
    <name type="scientific">Centaurea solstitialis</name>
    <name type="common">yellow star-thistle</name>
    <dbReference type="NCBI Taxonomy" id="347529"/>
    <lineage>
        <taxon>Eukaryota</taxon>
        <taxon>Viridiplantae</taxon>
        <taxon>Streptophyta</taxon>
        <taxon>Embryophyta</taxon>
        <taxon>Tracheophyta</taxon>
        <taxon>Spermatophyta</taxon>
        <taxon>Magnoliopsida</taxon>
        <taxon>eudicotyledons</taxon>
        <taxon>Gunneridae</taxon>
        <taxon>Pentapetalae</taxon>
        <taxon>asterids</taxon>
        <taxon>campanulids</taxon>
        <taxon>Asterales</taxon>
        <taxon>Asteraceae</taxon>
        <taxon>Carduoideae</taxon>
        <taxon>Cardueae</taxon>
        <taxon>Centaureinae</taxon>
        <taxon>Centaurea</taxon>
    </lineage>
</organism>
<comment type="caution">
    <text evidence="1">The sequence shown here is derived from an EMBL/GenBank/DDBJ whole genome shotgun (WGS) entry which is preliminary data.</text>
</comment>
<keyword evidence="2" id="KW-1185">Reference proteome</keyword>
<gene>
    <name evidence="1" type="ORF">OSB04_017861</name>
</gene>
<dbReference type="Proteomes" id="UP001172457">
    <property type="component" value="Chromosome 4"/>
</dbReference>
<proteinExistence type="predicted"/>
<reference evidence="1" key="1">
    <citation type="submission" date="2023-03" db="EMBL/GenBank/DDBJ databases">
        <title>Chromosome-scale reference genome and RAD-based genetic map of yellow starthistle (Centaurea solstitialis) reveal putative structural variation and QTLs associated with invader traits.</title>
        <authorList>
            <person name="Reatini B."/>
            <person name="Cang F.A."/>
            <person name="Jiang Q."/>
            <person name="Mckibben M.T.W."/>
            <person name="Barker M.S."/>
            <person name="Rieseberg L.H."/>
            <person name="Dlugosch K.M."/>
        </authorList>
    </citation>
    <scope>NUCLEOTIDE SEQUENCE</scope>
    <source>
        <strain evidence="1">CAN-66</strain>
        <tissue evidence="1">Leaf</tissue>
    </source>
</reference>
<protein>
    <submittedName>
        <fullName evidence="1">Uncharacterized protein</fullName>
    </submittedName>
</protein>
<dbReference type="AlphaFoldDB" id="A0AA38TGW1"/>
<name>A0AA38TGW1_9ASTR</name>
<sequence>MPASVNGTIVTRSIPNHVTVVEEIDYFLSSREIKAERLVQYLLPVSHSIRWFGDPSFAVYLVVNLSDLELLFNMRPETDPLFFLLICMEVKPFSVAKNARSMETTAALMKLIYWFGYDPETDDYKLVKLMSYALPPDSLDDYPGCTDTIQAKWLPSHVTFITDDDVVCGDGHDGRVHWICSTVNTGKETIVTFDLGLETFGEICLPDSVVGCNGRSWNGLSLW</sequence>
<accession>A0AA38TGW1</accession>
<evidence type="ECO:0000313" key="2">
    <source>
        <dbReference type="Proteomes" id="UP001172457"/>
    </source>
</evidence>
<dbReference type="EMBL" id="JARYMX010000004">
    <property type="protein sequence ID" value="KAJ9553816.1"/>
    <property type="molecule type" value="Genomic_DNA"/>
</dbReference>
<evidence type="ECO:0000313" key="1">
    <source>
        <dbReference type="EMBL" id="KAJ9553816.1"/>
    </source>
</evidence>